<dbReference type="EMBL" id="FNCC01000012">
    <property type="protein sequence ID" value="SDG86522.1"/>
    <property type="molecule type" value="Genomic_DNA"/>
</dbReference>
<accession>A0A1G7XQP4</accession>
<evidence type="ECO:0000313" key="2">
    <source>
        <dbReference type="Proteomes" id="UP000199623"/>
    </source>
</evidence>
<dbReference type="PROSITE" id="PS51257">
    <property type="entry name" value="PROKAR_LIPOPROTEIN"/>
    <property type="match status" value="1"/>
</dbReference>
<evidence type="ECO:0000313" key="1">
    <source>
        <dbReference type="EMBL" id="SDG86522.1"/>
    </source>
</evidence>
<organism evidence="1 2">
    <name type="scientific">Lentzea fradiae</name>
    <dbReference type="NCBI Taxonomy" id="200378"/>
    <lineage>
        <taxon>Bacteria</taxon>
        <taxon>Bacillati</taxon>
        <taxon>Actinomycetota</taxon>
        <taxon>Actinomycetes</taxon>
        <taxon>Pseudonocardiales</taxon>
        <taxon>Pseudonocardiaceae</taxon>
        <taxon>Lentzea</taxon>
    </lineage>
</organism>
<dbReference type="AlphaFoldDB" id="A0A1G7XQP4"/>
<sequence>MRLTLLAVVTVLTGCTTPEPPPVPRVTTSVEFPADEWDRRFDAAQRTPHPCGPATARSPECADWISAQADLVSALSAALRSREDSSRYSRTLAGIVKVLQSREAYTECGTDDTDCWRHAWQVNLASLALRTTLHDDHTR</sequence>
<name>A0A1G7XQP4_9PSEU</name>
<dbReference type="Proteomes" id="UP000199623">
    <property type="component" value="Unassembled WGS sequence"/>
</dbReference>
<evidence type="ECO:0008006" key="3">
    <source>
        <dbReference type="Google" id="ProtNLM"/>
    </source>
</evidence>
<gene>
    <name evidence="1" type="ORF">SAMN05216553_112166</name>
</gene>
<protein>
    <recommendedName>
        <fullName evidence="3">Lipoprotein</fullName>
    </recommendedName>
</protein>
<keyword evidence="2" id="KW-1185">Reference proteome</keyword>
<proteinExistence type="predicted"/>
<reference evidence="2" key="1">
    <citation type="submission" date="2016-10" db="EMBL/GenBank/DDBJ databases">
        <authorList>
            <person name="Varghese N."/>
            <person name="Submissions S."/>
        </authorList>
    </citation>
    <scope>NUCLEOTIDE SEQUENCE [LARGE SCALE GENOMIC DNA]</scope>
    <source>
        <strain evidence="2">CGMCC 4.3506</strain>
    </source>
</reference>